<dbReference type="AlphaFoldDB" id="A0A377FUG3"/>
<dbReference type="OrthoDB" id="245523at2"/>
<protein>
    <submittedName>
        <fullName evidence="2">Predicted membrane-bound metal-dependent hydrolase (DUF457)</fullName>
    </submittedName>
</protein>
<sequence length="286" mass="33149">MDTITHTLFGLTLYGAADKRELQKNEKRALLVTTLVGSQIPDADVISRLWDTEGMYQMWHRGITHSIFLVPLFALLIYWLVRVLFKVTDTRYFYWAMLSVFIHNTADVFNAWGTGYFEPLSDARLTFGVIPIVDFVYWGIFLVAWLIARRTDVRHTVYRYAWAAILVHVLIQSAQGAYLYQSYAKDHEEVALSASFIPTQFTVVTKTDDTVWIFSDSVYQSSELQYELTSADDADLTPLFDENKEALTLKQWSPFVVVVEEDERLGLFDPRFFDGESSFLYEYIEL</sequence>
<dbReference type="InterPro" id="IPR007404">
    <property type="entry name" value="YdjM-like"/>
</dbReference>
<dbReference type="RefSeq" id="WP_029335120.1">
    <property type="nucleotide sequence ID" value="NZ_UGGP01000001.1"/>
</dbReference>
<keyword evidence="1" id="KW-0812">Transmembrane</keyword>
<dbReference type="GO" id="GO:0016787">
    <property type="term" value="F:hydrolase activity"/>
    <property type="evidence" value="ECO:0007669"/>
    <property type="project" value="UniProtKB-KW"/>
</dbReference>
<proteinExistence type="predicted"/>
<dbReference type="Pfam" id="PF04307">
    <property type="entry name" value="YdjM"/>
    <property type="match status" value="1"/>
</dbReference>
<dbReference type="PANTHER" id="PTHR40031">
    <property type="entry name" value="HYPOTHETICAL MEMBRANE SPANNING PROTEIN"/>
    <property type="match status" value="1"/>
</dbReference>
<organism evidence="2 3">
    <name type="scientific">Exiguobacterium aurantiacum</name>
    <dbReference type="NCBI Taxonomy" id="33987"/>
    <lineage>
        <taxon>Bacteria</taxon>
        <taxon>Bacillati</taxon>
        <taxon>Bacillota</taxon>
        <taxon>Bacilli</taxon>
        <taxon>Bacillales</taxon>
        <taxon>Bacillales Family XII. Incertae Sedis</taxon>
        <taxon>Exiguobacterium</taxon>
    </lineage>
</organism>
<dbReference type="InterPro" id="IPR053170">
    <property type="entry name" value="Transcription_regulator"/>
</dbReference>
<evidence type="ECO:0000313" key="3">
    <source>
        <dbReference type="Proteomes" id="UP000254060"/>
    </source>
</evidence>
<keyword evidence="2" id="KW-0378">Hydrolase</keyword>
<feature type="transmembrane region" description="Helical" evidence="1">
    <location>
        <begin position="93"/>
        <end position="113"/>
    </location>
</feature>
<feature type="transmembrane region" description="Helical" evidence="1">
    <location>
        <begin position="63"/>
        <end position="81"/>
    </location>
</feature>
<evidence type="ECO:0000256" key="1">
    <source>
        <dbReference type="SAM" id="Phobius"/>
    </source>
</evidence>
<evidence type="ECO:0000313" key="2">
    <source>
        <dbReference type="EMBL" id="STO08204.1"/>
    </source>
</evidence>
<gene>
    <name evidence="2" type="ORF">NCTC13163_01573</name>
</gene>
<reference evidence="2 3" key="1">
    <citation type="submission" date="2018-06" db="EMBL/GenBank/DDBJ databases">
        <authorList>
            <consortium name="Pathogen Informatics"/>
            <person name="Doyle S."/>
        </authorList>
    </citation>
    <scope>NUCLEOTIDE SEQUENCE [LARGE SCALE GENOMIC DNA]</scope>
    <source>
        <strain evidence="2 3">NCTC13163</strain>
    </source>
</reference>
<keyword evidence="1" id="KW-1133">Transmembrane helix</keyword>
<accession>A0A377FUG3</accession>
<keyword evidence="1" id="KW-0472">Membrane</keyword>
<dbReference type="PANTHER" id="PTHR40031:SF1">
    <property type="entry name" value="MEMBRANE-BOUND METAL-DEPENDENT HYDROLASE"/>
    <property type="match status" value="1"/>
</dbReference>
<name>A0A377FUG3_9BACL</name>
<dbReference type="EMBL" id="UGGP01000001">
    <property type="protein sequence ID" value="STO08204.1"/>
    <property type="molecule type" value="Genomic_DNA"/>
</dbReference>
<dbReference type="STRING" id="1397694.GCA_000702585_02070"/>
<dbReference type="Proteomes" id="UP000254060">
    <property type="component" value="Unassembled WGS sequence"/>
</dbReference>
<feature type="transmembrane region" description="Helical" evidence="1">
    <location>
        <begin position="125"/>
        <end position="148"/>
    </location>
</feature>